<keyword evidence="2" id="KW-1185">Reference proteome</keyword>
<name>A0ABN7P3S6_TIMPD</name>
<organism evidence="1 2">
    <name type="scientific">Timema podura</name>
    <name type="common">Walking stick</name>
    <dbReference type="NCBI Taxonomy" id="61482"/>
    <lineage>
        <taxon>Eukaryota</taxon>
        <taxon>Metazoa</taxon>
        <taxon>Ecdysozoa</taxon>
        <taxon>Arthropoda</taxon>
        <taxon>Hexapoda</taxon>
        <taxon>Insecta</taxon>
        <taxon>Pterygota</taxon>
        <taxon>Neoptera</taxon>
        <taxon>Polyneoptera</taxon>
        <taxon>Phasmatodea</taxon>
        <taxon>Timematodea</taxon>
        <taxon>Timematoidea</taxon>
        <taxon>Timematidae</taxon>
        <taxon>Timema</taxon>
    </lineage>
</organism>
<reference evidence="1" key="1">
    <citation type="submission" date="2021-03" db="EMBL/GenBank/DDBJ databases">
        <authorList>
            <person name="Tran Van P."/>
        </authorList>
    </citation>
    <scope>NUCLEOTIDE SEQUENCE</scope>
</reference>
<comment type="caution">
    <text evidence="1">The sequence shown here is derived from an EMBL/GenBank/DDBJ whole genome shotgun (WGS) entry which is preliminary data.</text>
</comment>
<protein>
    <submittedName>
        <fullName evidence="1">Uncharacterized protein</fullName>
    </submittedName>
</protein>
<evidence type="ECO:0000313" key="2">
    <source>
        <dbReference type="Proteomes" id="UP001153148"/>
    </source>
</evidence>
<accession>A0ABN7P3S6</accession>
<sequence>MISALARGTDGQRRHCENHMFGLVIRREALEERFIRGTPVGCGMDPADRYSGQHPLAQASLLTGLPTPADKQEKCQFHLDLFVDDWVSKLKHRPDND</sequence>
<evidence type="ECO:0000313" key="1">
    <source>
        <dbReference type="EMBL" id="CAG2060691.1"/>
    </source>
</evidence>
<dbReference type="EMBL" id="CAJPIN010013196">
    <property type="protein sequence ID" value="CAG2060691.1"/>
    <property type="molecule type" value="Genomic_DNA"/>
</dbReference>
<proteinExistence type="predicted"/>
<gene>
    <name evidence="1" type="ORF">TPAB3V08_LOCUS7647</name>
</gene>
<dbReference type="Proteomes" id="UP001153148">
    <property type="component" value="Unassembled WGS sequence"/>
</dbReference>
<feature type="non-terminal residue" evidence="1">
    <location>
        <position position="97"/>
    </location>
</feature>